<dbReference type="Proteomes" id="UP001159427">
    <property type="component" value="Unassembled WGS sequence"/>
</dbReference>
<evidence type="ECO:0000256" key="4">
    <source>
        <dbReference type="ARBA" id="ARBA00022833"/>
    </source>
</evidence>
<dbReference type="Gene3D" id="3.30.40.10">
    <property type="entry name" value="Zinc/RING finger domain, C3HC4 (zinc finger)"/>
    <property type="match status" value="1"/>
</dbReference>
<dbReference type="InterPro" id="IPR002857">
    <property type="entry name" value="Znf_CXXC"/>
</dbReference>
<evidence type="ECO:0000256" key="5">
    <source>
        <dbReference type="ARBA" id="ARBA00023015"/>
    </source>
</evidence>
<keyword evidence="6" id="KW-0238">DNA-binding</keyword>
<name>A0ABN8Q0Y4_9CNID</name>
<dbReference type="PROSITE" id="PS01359">
    <property type="entry name" value="ZF_PHD_1"/>
    <property type="match status" value="1"/>
</dbReference>
<dbReference type="PROSITE" id="PS50016">
    <property type="entry name" value="ZF_PHD_2"/>
    <property type="match status" value="1"/>
</dbReference>
<evidence type="ECO:0000256" key="6">
    <source>
        <dbReference type="ARBA" id="ARBA00023125"/>
    </source>
</evidence>
<keyword evidence="7" id="KW-0804">Transcription</keyword>
<feature type="coiled-coil region" evidence="11">
    <location>
        <begin position="335"/>
        <end position="379"/>
    </location>
</feature>
<dbReference type="InterPro" id="IPR019786">
    <property type="entry name" value="Zinc_finger_PHD-type_CS"/>
</dbReference>
<evidence type="ECO:0000256" key="11">
    <source>
        <dbReference type="SAM" id="Coils"/>
    </source>
</evidence>
<accession>A0ABN8Q0Y4</accession>
<dbReference type="Gene3D" id="3.40.50.300">
    <property type="entry name" value="P-loop containing nucleotide triphosphate hydrolases"/>
    <property type="match status" value="1"/>
</dbReference>
<feature type="compositionally biased region" description="Basic and acidic residues" evidence="12">
    <location>
        <begin position="240"/>
        <end position="251"/>
    </location>
</feature>
<feature type="compositionally biased region" description="Basic residues" evidence="12">
    <location>
        <begin position="224"/>
        <end position="236"/>
    </location>
</feature>
<dbReference type="SUPFAM" id="SSF57903">
    <property type="entry name" value="FYVE/PHD zinc finger"/>
    <property type="match status" value="1"/>
</dbReference>
<evidence type="ECO:0000313" key="15">
    <source>
        <dbReference type="EMBL" id="CAH3152395.1"/>
    </source>
</evidence>
<dbReference type="PROSITE" id="PS51058">
    <property type="entry name" value="ZF_CXXC"/>
    <property type="match status" value="1"/>
</dbReference>
<dbReference type="InterPro" id="IPR019787">
    <property type="entry name" value="Znf_PHD-finger"/>
</dbReference>
<evidence type="ECO:0000313" key="16">
    <source>
        <dbReference type="Proteomes" id="UP001159427"/>
    </source>
</evidence>
<dbReference type="EMBL" id="CALNXI010001035">
    <property type="protein sequence ID" value="CAH3152395.1"/>
    <property type="molecule type" value="Genomic_DNA"/>
</dbReference>
<evidence type="ECO:0000256" key="7">
    <source>
        <dbReference type="ARBA" id="ARBA00023163"/>
    </source>
</evidence>
<dbReference type="SUPFAM" id="SSF52540">
    <property type="entry name" value="P-loop containing nucleoside triphosphate hydrolases"/>
    <property type="match status" value="1"/>
</dbReference>
<dbReference type="SMART" id="SM00249">
    <property type="entry name" value="PHD"/>
    <property type="match status" value="1"/>
</dbReference>
<keyword evidence="16" id="KW-1185">Reference proteome</keyword>
<keyword evidence="8" id="KW-0539">Nucleus</keyword>
<protein>
    <recommendedName>
        <fullName evidence="9">CXXC-type zinc finger protein 1</fullName>
    </recommendedName>
</protein>
<gene>
    <name evidence="15" type="ORF">PEVE_00000751</name>
</gene>
<comment type="caution">
    <text evidence="15">The sequence shown here is derived from an EMBL/GenBank/DDBJ whole genome shotgun (WGS) entry which is preliminary data.</text>
</comment>
<evidence type="ECO:0000256" key="10">
    <source>
        <dbReference type="PROSITE-ProRule" id="PRU00509"/>
    </source>
</evidence>
<dbReference type="InterPro" id="IPR011011">
    <property type="entry name" value="Znf_FYVE_PHD"/>
</dbReference>
<dbReference type="InterPro" id="IPR037869">
    <property type="entry name" value="Spp1/CFP1"/>
</dbReference>
<keyword evidence="5" id="KW-0805">Transcription regulation</keyword>
<dbReference type="Pfam" id="PF00628">
    <property type="entry name" value="PHD"/>
    <property type="match status" value="1"/>
</dbReference>
<feature type="domain" description="CXXC-type" evidence="14">
    <location>
        <begin position="140"/>
        <end position="187"/>
    </location>
</feature>
<feature type="region of interest" description="Disordered" evidence="12">
    <location>
        <begin position="223"/>
        <end position="258"/>
    </location>
</feature>
<organism evidence="15 16">
    <name type="scientific">Porites evermanni</name>
    <dbReference type="NCBI Taxonomy" id="104178"/>
    <lineage>
        <taxon>Eukaryota</taxon>
        <taxon>Metazoa</taxon>
        <taxon>Cnidaria</taxon>
        <taxon>Anthozoa</taxon>
        <taxon>Hexacorallia</taxon>
        <taxon>Scleractinia</taxon>
        <taxon>Fungiina</taxon>
        <taxon>Poritidae</taxon>
        <taxon>Porites</taxon>
    </lineage>
</organism>
<keyword evidence="2" id="KW-0479">Metal-binding</keyword>
<dbReference type="InterPro" id="IPR022056">
    <property type="entry name" value="CpG-bd_C"/>
</dbReference>
<evidence type="ECO:0000256" key="8">
    <source>
        <dbReference type="ARBA" id="ARBA00023242"/>
    </source>
</evidence>
<dbReference type="InterPro" id="IPR027417">
    <property type="entry name" value="P-loop_NTPase"/>
</dbReference>
<keyword evidence="4" id="KW-0862">Zinc</keyword>
<feature type="domain" description="PHD-type" evidence="13">
    <location>
        <begin position="52"/>
        <end position="102"/>
    </location>
</feature>
<evidence type="ECO:0000256" key="1">
    <source>
        <dbReference type="ARBA" id="ARBA00004123"/>
    </source>
</evidence>
<evidence type="ECO:0000256" key="9">
    <source>
        <dbReference type="ARBA" id="ARBA00023828"/>
    </source>
</evidence>
<evidence type="ECO:0000259" key="13">
    <source>
        <dbReference type="PROSITE" id="PS50016"/>
    </source>
</evidence>
<dbReference type="Pfam" id="PF00685">
    <property type="entry name" value="Sulfotransfer_1"/>
    <property type="match status" value="1"/>
</dbReference>
<dbReference type="CDD" id="cd15553">
    <property type="entry name" value="PHD_Cfp1"/>
    <property type="match status" value="1"/>
</dbReference>
<dbReference type="InterPro" id="IPR000863">
    <property type="entry name" value="Sulfotransferase_dom"/>
</dbReference>
<evidence type="ECO:0000256" key="3">
    <source>
        <dbReference type="ARBA" id="ARBA00022771"/>
    </source>
</evidence>
<dbReference type="PANTHER" id="PTHR46174">
    <property type="entry name" value="CXXC-TYPE ZINC FINGER PROTEIN 1"/>
    <property type="match status" value="1"/>
</dbReference>
<keyword evidence="11" id="KW-0175">Coiled coil</keyword>
<evidence type="ECO:0000256" key="12">
    <source>
        <dbReference type="SAM" id="MobiDB-lite"/>
    </source>
</evidence>
<sequence length="890" mass="103180">MADEGGNDDLKLKEVARKFNSLPERQAKVNYLLASQEKAEAAKEEKSKKEDTIYCICRTADTSRFMICCDKCNDWFHGDCIGITKLEAKEIKQFYCRECLESDSDLCIKYRVKKPKPEKKDNIVLEKKEKQHLVKDEGDRKRSRRTCGECVACLTTEDCGQCDFCKDMKKFGGPNKMRQKCRLRQCLVKSRVLLRGGTVYRDILKEEEARREDLDVDIESVTPKKQRKAVKMKHAKSSQNRKEKQRQSNERPRKRKRIMSIEDKMRMSADYSEERDKLDELPGCRQCYGPGCTKTARVGSKYCSDECGIQLAVRRIQEILPQRMAEWKKTPSVADLKAEETLKELSKKKQEAQDKLLELDRLRNELEAFVEKTKNATIEETEAQDSEADADTDLQIHCITCGLPLAPKVALRHMEKCFMKNESLTTFGSIYKSAGNLFCDYYNSQQKIYCKRLRVLCPEHTKDPKISPTDVCGCPLVTNVFEETGDFCRASKRTCLKHYCWEKLRRAEIDLQRIQQWLKLEEAFEQERSLRYNAAQRGVPMSSQKFPIFQEREGEWTSPSTFLIQGVPIHQFFTPDPAVLYSYIVNFETRTEDVFVVSYPKSVASNLAFREKKSPLGTDFSSGHSIFKLYDILSFNQFAYNKARTTWLQEILWQLFNNGEKSSRKIFERVPFLERGTSPDRPDIRALPSPRLLHSHLTYDVIPKGNQNSTICKYIYIARNPKDVAVSFYEFMKDHGSEAGYNGPWEFFAKLFMEGKVSYGRWNDHVIGWWKHADDPNVLFLRFEDLKKDLSRQVRIIAEFLEKPVTEDLINKVAEQCTFKGMMMNASNYWLGDSAEGPKLLRKGQIGDWKNYFTSDLNEKFENEVMNKIKGTGLVFNFGVDFQNSGDCAK</sequence>
<dbReference type="InterPro" id="IPR001965">
    <property type="entry name" value="Znf_PHD"/>
</dbReference>
<dbReference type="Pfam" id="PF12269">
    <property type="entry name" value="CpG_bind_C"/>
    <property type="match status" value="1"/>
</dbReference>
<evidence type="ECO:0000256" key="2">
    <source>
        <dbReference type="ARBA" id="ARBA00022723"/>
    </source>
</evidence>
<evidence type="ECO:0000259" key="14">
    <source>
        <dbReference type="PROSITE" id="PS51058"/>
    </source>
</evidence>
<comment type="subcellular location">
    <subcellularLocation>
        <location evidence="1">Nucleus</location>
    </subcellularLocation>
</comment>
<keyword evidence="3 10" id="KW-0863">Zinc-finger</keyword>
<reference evidence="15 16" key="1">
    <citation type="submission" date="2022-05" db="EMBL/GenBank/DDBJ databases">
        <authorList>
            <consortium name="Genoscope - CEA"/>
            <person name="William W."/>
        </authorList>
    </citation>
    <scope>NUCLEOTIDE SEQUENCE [LARGE SCALE GENOMIC DNA]</scope>
</reference>
<dbReference type="InterPro" id="IPR013083">
    <property type="entry name" value="Znf_RING/FYVE/PHD"/>
</dbReference>
<dbReference type="Pfam" id="PF02008">
    <property type="entry name" value="zf-CXXC"/>
    <property type="match status" value="1"/>
</dbReference>
<proteinExistence type="predicted"/>
<dbReference type="PANTHER" id="PTHR46174:SF1">
    <property type="entry name" value="CXXC-TYPE ZINC FINGER PROTEIN 1"/>
    <property type="match status" value="1"/>
</dbReference>